<feature type="transmembrane region" description="Helical" evidence="1">
    <location>
        <begin position="7"/>
        <end position="24"/>
    </location>
</feature>
<sequence length="123" mass="13233">MIRISILGLMILVVLCALILGLFVRLHEEAFFYITGPLLGAMLAALTCRRDRSALITGGGVGGICQGILAVLVLKRGYIFPDVAMVTGFLFLATLAVHLLLGLAFGTFLYLSLRWARPGVVRA</sequence>
<evidence type="ECO:0000313" key="3">
    <source>
        <dbReference type="Proteomes" id="UP000010798"/>
    </source>
</evidence>
<dbReference type="HOGENOM" id="CLU_2013727_0_0_0"/>
<evidence type="ECO:0000256" key="1">
    <source>
        <dbReference type="SAM" id="Phobius"/>
    </source>
</evidence>
<dbReference type="OrthoDB" id="9961715at2"/>
<dbReference type="KEGG" id="saci:Sinac_1876"/>
<reference evidence="2 3" key="1">
    <citation type="submission" date="2012-02" db="EMBL/GenBank/DDBJ databases">
        <title>Complete sequence of chromosome of Singulisphaera acidiphila DSM 18658.</title>
        <authorList>
            <consortium name="US DOE Joint Genome Institute (JGI-PGF)"/>
            <person name="Lucas S."/>
            <person name="Copeland A."/>
            <person name="Lapidus A."/>
            <person name="Glavina del Rio T."/>
            <person name="Dalin E."/>
            <person name="Tice H."/>
            <person name="Bruce D."/>
            <person name="Goodwin L."/>
            <person name="Pitluck S."/>
            <person name="Peters L."/>
            <person name="Ovchinnikova G."/>
            <person name="Chertkov O."/>
            <person name="Kyrpides N."/>
            <person name="Mavromatis K."/>
            <person name="Ivanova N."/>
            <person name="Brettin T."/>
            <person name="Detter J.C."/>
            <person name="Han C."/>
            <person name="Larimer F."/>
            <person name="Land M."/>
            <person name="Hauser L."/>
            <person name="Markowitz V."/>
            <person name="Cheng J.-F."/>
            <person name="Hugenholtz P."/>
            <person name="Woyke T."/>
            <person name="Wu D."/>
            <person name="Tindall B."/>
            <person name="Pomrenke H."/>
            <person name="Brambilla E."/>
            <person name="Klenk H.-P."/>
            <person name="Eisen J.A."/>
        </authorList>
    </citation>
    <scope>NUCLEOTIDE SEQUENCE [LARGE SCALE GENOMIC DNA]</scope>
    <source>
        <strain evidence="3">ATCC BAA-1392 / DSM 18658 / VKM B-2454 / MOB10</strain>
    </source>
</reference>
<keyword evidence="1" id="KW-0812">Transmembrane</keyword>
<dbReference type="EMBL" id="CP003364">
    <property type="protein sequence ID" value="AGA26238.1"/>
    <property type="molecule type" value="Genomic_DNA"/>
</dbReference>
<evidence type="ECO:0000313" key="2">
    <source>
        <dbReference type="EMBL" id="AGA26238.1"/>
    </source>
</evidence>
<organism evidence="2 3">
    <name type="scientific">Singulisphaera acidiphila (strain ATCC BAA-1392 / DSM 18658 / VKM B-2454 / MOB10)</name>
    <dbReference type="NCBI Taxonomy" id="886293"/>
    <lineage>
        <taxon>Bacteria</taxon>
        <taxon>Pseudomonadati</taxon>
        <taxon>Planctomycetota</taxon>
        <taxon>Planctomycetia</taxon>
        <taxon>Isosphaerales</taxon>
        <taxon>Isosphaeraceae</taxon>
        <taxon>Singulisphaera</taxon>
    </lineage>
</organism>
<feature type="transmembrane region" description="Helical" evidence="1">
    <location>
        <begin position="86"/>
        <end position="113"/>
    </location>
</feature>
<feature type="transmembrane region" description="Helical" evidence="1">
    <location>
        <begin position="55"/>
        <end position="74"/>
    </location>
</feature>
<dbReference type="RefSeq" id="WP_015245405.1">
    <property type="nucleotide sequence ID" value="NC_019892.1"/>
</dbReference>
<dbReference type="Proteomes" id="UP000010798">
    <property type="component" value="Chromosome"/>
</dbReference>
<name>L0DBM3_SINAD</name>
<keyword evidence="1" id="KW-1133">Transmembrane helix</keyword>
<protein>
    <submittedName>
        <fullName evidence="2">Uncharacterized protein</fullName>
    </submittedName>
</protein>
<feature type="transmembrane region" description="Helical" evidence="1">
    <location>
        <begin position="30"/>
        <end position="48"/>
    </location>
</feature>
<dbReference type="AlphaFoldDB" id="L0DBM3"/>
<keyword evidence="1" id="KW-0472">Membrane</keyword>
<proteinExistence type="predicted"/>
<keyword evidence="3" id="KW-1185">Reference proteome</keyword>
<gene>
    <name evidence="2" type="ordered locus">Sinac_1876</name>
</gene>
<accession>L0DBM3</accession>